<dbReference type="VEuPathDB" id="VectorBase:ASTEI01440"/>
<dbReference type="Gene3D" id="3.30.420.10">
    <property type="entry name" value="Ribonuclease H-like superfamily/Ribonuclease H"/>
    <property type="match status" value="1"/>
</dbReference>
<dbReference type="CDD" id="cd18026">
    <property type="entry name" value="DEXHc_POLQ-like"/>
    <property type="match status" value="1"/>
</dbReference>
<dbReference type="PANTHER" id="PTHR10133">
    <property type="entry name" value="DNA POLYMERASE I"/>
    <property type="match status" value="1"/>
</dbReference>
<name>A0A182XZ04_ANOST</name>
<keyword evidence="12" id="KW-0234">DNA repair</keyword>
<comment type="catalytic activity">
    <reaction evidence="14">
        <text>DNA(n) + a 2'-deoxyribonucleoside 5'-triphosphate = DNA(n+1) + diphosphate</text>
        <dbReference type="Rhea" id="RHEA:22508"/>
        <dbReference type="Rhea" id="RHEA-COMP:17339"/>
        <dbReference type="Rhea" id="RHEA-COMP:17340"/>
        <dbReference type="ChEBI" id="CHEBI:33019"/>
        <dbReference type="ChEBI" id="CHEBI:61560"/>
        <dbReference type="ChEBI" id="CHEBI:173112"/>
        <dbReference type="EC" id="2.7.7.7"/>
    </reaction>
</comment>
<reference evidence="17" key="2">
    <citation type="submission" date="2020-05" db="UniProtKB">
        <authorList>
            <consortium name="EnsemblMetazoa"/>
        </authorList>
    </citation>
    <scope>IDENTIFICATION</scope>
    <source>
        <strain evidence="17">Indian</strain>
    </source>
</reference>
<dbReference type="Gene3D" id="1.10.3380.20">
    <property type="match status" value="1"/>
</dbReference>
<feature type="region of interest" description="Disordered" evidence="16">
    <location>
        <begin position="340"/>
        <end position="384"/>
    </location>
</feature>
<dbReference type="Pfam" id="PF21099">
    <property type="entry name" value="POLQ_helical"/>
    <property type="match status" value="1"/>
</dbReference>
<evidence type="ECO:0000256" key="10">
    <source>
        <dbReference type="ARBA" id="ARBA00022840"/>
    </source>
</evidence>
<dbReference type="SUPFAM" id="SSF56672">
    <property type="entry name" value="DNA/RNA polymerases"/>
    <property type="match status" value="1"/>
</dbReference>
<dbReference type="SMART" id="SM00482">
    <property type="entry name" value="POLAc"/>
    <property type="match status" value="1"/>
</dbReference>
<keyword evidence="10" id="KW-0067">ATP-binding</keyword>
<dbReference type="Proteomes" id="UP000076408">
    <property type="component" value="Unassembled WGS sequence"/>
</dbReference>
<feature type="region of interest" description="Disordered" evidence="16">
    <location>
        <begin position="1263"/>
        <end position="1293"/>
    </location>
</feature>
<evidence type="ECO:0000256" key="5">
    <source>
        <dbReference type="ARBA" id="ARBA00022679"/>
    </source>
</evidence>
<dbReference type="SMART" id="SM00490">
    <property type="entry name" value="HELICc"/>
    <property type="match status" value="1"/>
</dbReference>
<dbReference type="SUPFAM" id="SSF158702">
    <property type="entry name" value="Sec63 N-terminal domain-like"/>
    <property type="match status" value="1"/>
</dbReference>
<evidence type="ECO:0000256" key="1">
    <source>
        <dbReference type="ARBA" id="ARBA00001946"/>
    </source>
</evidence>
<keyword evidence="5" id="KW-0808">Transferase</keyword>
<evidence type="ECO:0000256" key="11">
    <source>
        <dbReference type="ARBA" id="ARBA00022932"/>
    </source>
</evidence>
<keyword evidence="11" id="KW-0239">DNA-directed DNA polymerase</keyword>
<dbReference type="GO" id="GO:0003677">
    <property type="term" value="F:DNA binding"/>
    <property type="evidence" value="ECO:0007669"/>
    <property type="project" value="InterPro"/>
</dbReference>
<evidence type="ECO:0000256" key="9">
    <source>
        <dbReference type="ARBA" id="ARBA00022801"/>
    </source>
</evidence>
<organism evidence="17 18">
    <name type="scientific">Anopheles stephensi</name>
    <name type="common">Indo-Pakistan malaria mosquito</name>
    <dbReference type="NCBI Taxonomy" id="30069"/>
    <lineage>
        <taxon>Eukaryota</taxon>
        <taxon>Metazoa</taxon>
        <taxon>Ecdysozoa</taxon>
        <taxon>Arthropoda</taxon>
        <taxon>Hexapoda</taxon>
        <taxon>Insecta</taxon>
        <taxon>Pterygota</taxon>
        <taxon>Neoptera</taxon>
        <taxon>Endopterygota</taxon>
        <taxon>Diptera</taxon>
        <taxon>Nematocera</taxon>
        <taxon>Culicoidea</taxon>
        <taxon>Culicidae</taxon>
        <taxon>Anophelinae</taxon>
        <taxon>Anopheles</taxon>
    </lineage>
</organism>
<keyword evidence="13" id="KW-0539">Nucleus</keyword>
<dbReference type="PROSITE" id="PS51192">
    <property type="entry name" value="HELICASE_ATP_BIND_1"/>
    <property type="match status" value="1"/>
</dbReference>
<dbReference type="Pfam" id="PF00476">
    <property type="entry name" value="DNA_pol_A"/>
    <property type="match status" value="1"/>
</dbReference>
<dbReference type="InterPro" id="IPR048960">
    <property type="entry name" value="POLQ-like_helical"/>
</dbReference>
<evidence type="ECO:0000256" key="3">
    <source>
        <dbReference type="ARBA" id="ARBA00007705"/>
    </source>
</evidence>
<dbReference type="EnsemblMetazoa" id="ASTEI01440-RA">
    <property type="protein sequence ID" value="ASTEI01440-PA"/>
    <property type="gene ID" value="ASTEI01440"/>
</dbReference>
<dbReference type="InterPro" id="IPR014001">
    <property type="entry name" value="Helicase_ATP-bd"/>
</dbReference>
<evidence type="ECO:0000256" key="14">
    <source>
        <dbReference type="ARBA" id="ARBA00049244"/>
    </source>
</evidence>
<dbReference type="InterPro" id="IPR001650">
    <property type="entry name" value="Helicase_C-like"/>
</dbReference>
<dbReference type="InterPro" id="IPR002298">
    <property type="entry name" value="DNA_polymerase_A"/>
</dbReference>
<dbReference type="Pfam" id="PF00271">
    <property type="entry name" value="Helicase_C"/>
    <property type="match status" value="1"/>
</dbReference>
<comment type="cofactor">
    <cofactor evidence="1">
        <name>Mg(2+)</name>
        <dbReference type="ChEBI" id="CHEBI:18420"/>
    </cofactor>
</comment>
<keyword evidence="6" id="KW-0548">Nucleotidyltransferase</keyword>
<dbReference type="Pfam" id="PF00270">
    <property type="entry name" value="DEAD"/>
    <property type="match status" value="1"/>
</dbReference>
<dbReference type="Gene3D" id="3.40.50.300">
    <property type="entry name" value="P-loop containing nucleotide triphosphate hydrolases"/>
    <property type="match status" value="2"/>
</dbReference>
<dbReference type="PANTHER" id="PTHR10133:SF62">
    <property type="entry name" value="DNA POLYMERASE THETA"/>
    <property type="match status" value="1"/>
</dbReference>
<evidence type="ECO:0000313" key="18">
    <source>
        <dbReference type="Proteomes" id="UP000076408"/>
    </source>
</evidence>
<evidence type="ECO:0000256" key="4">
    <source>
        <dbReference type="ARBA" id="ARBA00012417"/>
    </source>
</evidence>
<dbReference type="PRINTS" id="PR00868">
    <property type="entry name" value="DNAPOLI"/>
</dbReference>
<proteinExistence type="inferred from homology"/>
<reference evidence="18" key="1">
    <citation type="journal article" date="2014" name="Genome Biol.">
        <title>Genome analysis of a major urban malaria vector mosquito, Anopheles stephensi.</title>
        <authorList>
            <person name="Jiang X."/>
            <person name="Peery A."/>
            <person name="Hall A.B."/>
            <person name="Sharma A."/>
            <person name="Chen X.G."/>
            <person name="Waterhouse R.M."/>
            <person name="Komissarov A."/>
            <person name="Riehle M.M."/>
            <person name="Shouche Y."/>
            <person name="Sharakhova M.V."/>
            <person name="Lawson D."/>
            <person name="Pakpour N."/>
            <person name="Arensburger P."/>
            <person name="Davidson V.L."/>
            <person name="Eiglmeier K."/>
            <person name="Emrich S."/>
            <person name="George P."/>
            <person name="Kennedy R.C."/>
            <person name="Mane S.P."/>
            <person name="Maslen G."/>
            <person name="Oringanje C."/>
            <person name="Qi Y."/>
            <person name="Settlage R."/>
            <person name="Tojo M."/>
            <person name="Tubio J.M."/>
            <person name="Unger M.F."/>
            <person name="Wang B."/>
            <person name="Vernick K.D."/>
            <person name="Ribeiro J.M."/>
            <person name="James A.A."/>
            <person name="Michel K."/>
            <person name="Riehle M.A."/>
            <person name="Luckhart S."/>
            <person name="Sharakhov I.V."/>
            <person name="Tu Z."/>
        </authorList>
    </citation>
    <scope>NUCLEOTIDE SEQUENCE [LARGE SCALE GENOMIC DNA]</scope>
    <source>
        <strain evidence="18">Indian</strain>
    </source>
</reference>
<dbReference type="VEuPathDB" id="VectorBase:ASTEI20_038608"/>
<feature type="region of interest" description="Disordered" evidence="16">
    <location>
        <begin position="1"/>
        <end position="120"/>
    </location>
</feature>
<dbReference type="STRING" id="30069.A0A182XZ04"/>
<feature type="compositionally biased region" description="Basic and acidic residues" evidence="16">
    <location>
        <begin position="1268"/>
        <end position="1282"/>
    </location>
</feature>
<dbReference type="InterPro" id="IPR001098">
    <property type="entry name" value="DNA-dir_DNA_pol_A_palm_dom"/>
</dbReference>
<dbReference type="GO" id="GO:0016787">
    <property type="term" value="F:hydrolase activity"/>
    <property type="evidence" value="ECO:0007669"/>
    <property type="project" value="UniProtKB-KW"/>
</dbReference>
<dbReference type="FunFam" id="3.40.50.300:FF:000813">
    <property type="entry name" value="helicase POLQ-like isoform X1"/>
    <property type="match status" value="1"/>
</dbReference>
<feature type="compositionally biased region" description="Low complexity" evidence="16">
    <location>
        <begin position="105"/>
        <end position="117"/>
    </location>
</feature>
<dbReference type="GO" id="GO:0003887">
    <property type="term" value="F:DNA-directed DNA polymerase activity"/>
    <property type="evidence" value="ECO:0007669"/>
    <property type="project" value="UniProtKB-KW"/>
</dbReference>
<accession>A0A182XZ04</accession>
<dbReference type="CDD" id="cd18795">
    <property type="entry name" value="SF2_C_Ski2"/>
    <property type="match status" value="1"/>
</dbReference>
<evidence type="ECO:0000256" key="13">
    <source>
        <dbReference type="ARBA" id="ARBA00023242"/>
    </source>
</evidence>
<feature type="compositionally biased region" description="Basic and acidic residues" evidence="16">
    <location>
        <begin position="352"/>
        <end position="381"/>
    </location>
</feature>
<dbReference type="GO" id="GO:0005634">
    <property type="term" value="C:nucleus"/>
    <property type="evidence" value="ECO:0007669"/>
    <property type="project" value="UniProtKB-SubCell"/>
</dbReference>
<dbReference type="EC" id="2.7.7.7" evidence="4"/>
<evidence type="ECO:0000256" key="12">
    <source>
        <dbReference type="ARBA" id="ARBA00023204"/>
    </source>
</evidence>
<dbReference type="InterPro" id="IPR027417">
    <property type="entry name" value="P-loop_NTPase"/>
</dbReference>
<evidence type="ECO:0000256" key="6">
    <source>
        <dbReference type="ARBA" id="ARBA00022695"/>
    </source>
</evidence>
<dbReference type="GO" id="GO:0006261">
    <property type="term" value="P:DNA-templated DNA replication"/>
    <property type="evidence" value="ECO:0007669"/>
    <property type="project" value="InterPro"/>
</dbReference>
<dbReference type="Gene3D" id="1.20.1060.10">
    <property type="entry name" value="Taq DNA Polymerase, Chain T, domain 4"/>
    <property type="match status" value="1"/>
</dbReference>
<comment type="subcellular location">
    <subcellularLocation>
        <location evidence="2">Nucleus</location>
    </subcellularLocation>
</comment>
<evidence type="ECO:0000256" key="7">
    <source>
        <dbReference type="ARBA" id="ARBA00022741"/>
    </source>
</evidence>
<feature type="compositionally biased region" description="Polar residues" evidence="16">
    <location>
        <begin position="341"/>
        <end position="351"/>
    </location>
</feature>
<evidence type="ECO:0000256" key="2">
    <source>
        <dbReference type="ARBA" id="ARBA00004123"/>
    </source>
</evidence>
<dbReference type="OMA" id="PRVACWL"/>
<keyword evidence="9" id="KW-0378">Hydrolase</keyword>
<dbReference type="FunFam" id="1.10.150.20:FF:000070">
    <property type="entry name" value="DNA polymerase I, putative"/>
    <property type="match status" value="1"/>
</dbReference>
<dbReference type="GO" id="GO:0097681">
    <property type="term" value="P:double-strand break repair via alternative nonhomologous end joining"/>
    <property type="evidence" value="ECO:0007669"/>
    <property type="project" value="TreeGrafter"/>
</dbReference>
<feature type="region of interest" description="Disordered" evidence="16">
    <location>
        <begin position="144"/>
        <end position="171"/>
    </location>
</feature>
<dbReference type="CDD" id="cd08638">
    <property type="entry name" value="DNA_pol_A_theta"/>
    <property type="match status" value="1"/>
</dbReference>
<sequence>MFSQSLLLGDTTFDALERQHTKASTPPTTQRAPVRRSQRSMAIKQQQQQQQSSTESEVIEESPTNAKCPAESSRHRSVRERLQIISTQARGRKSKNRTVRSVNEAGGQRSSASQQSSTLKKDNLSDLFSSDIQFDFDPATQRNALKRTRGSQQIDSNDDGPSPEKQSSSAANEQYDELFQNSAFSMDTVRSQSIAMVAAEKQNAHEDGSFDTLFEQSDFTLDKADGIPAPVETTAGMTESELEIFSETLFDRAISSEPTLNELTLDDSERIESLRVDTADEDVAIDIENVTFSQPLAPASIALGQQEPSDGSFRPVEPLERDTEMYNFIESEMEESLRLSKGTSSLVSDTLPSEHHDAFGTRSDLRNGTKERSKGGPEKRMSLAGSMSLDRTKDLRLLINWGLPSSVTNEYARKGIVELFPWQVECLSRKEVLEFSRPQFASTMDALFLIYFSQPVMLEGKNLIYSAPTSAGKTLVSEFLLVKTIAERKLKAMLILPFVAVAREKMLYLKDLLEPGGMRVEGFYGGYHPPGGFESVDLAVCTIEKANSIVNRLLEQGALPTLGVVVVDEAHLISDPSRGYILELLLTKIRFVAARAAHPIQIVCMSATLPNMDLLARWLEADLYRTDFRPIALIEMIKTGSTIYSATGESVRSLDGVTLLGYSPPKDADHVALLCLETILEGCAVIVFCPSKDWCEQLALSLASTLHTLRKQDHTHEELRNRVCAQVNGARQEEVLLQLRNSPAGLDSVLEKTVPYGVAFHHAGLTTDERDIVESSFRDGALRIIVATSTLSSGVNLPARRVIIRTPKFGGRPMSALTYKQMIGRAGRTGRDTVGESILICSATEERIGRELIGTELPPVRSCLDSENYAHLTRAVLEIIASGSATTSGDLESFVNATLYSCERGLQFTVDDQLLRTKAPTPKQLSAGDDGADKGSGGRLDPIAACISFLVEYEFIRLSQQENSDGAGERTVLTATRLGQACLAASLPPKDGFLLFSELQRARQCFVLESELHAIYLVTPYSVAYQWQQIDWMDFLDLWEKLPAASKRVGELVGVKESFMVRAMRGGSAHLDYRSLQIHKRFYTALALLELVREVPLGAVARQFKCCRGLLQSLQQVAATFAGIVTSFCAALNWTLLQLLLAQFRERLFFGVAHELLDLMRIASLNGQRARLLYDGGIVGLVQLANADRLTVETILHNRTSFEMERVRDNEHILEAERRKRLRNLYLTGRSGVTVEEAARLLIQEARAFVQLEHGLANPSWSQLTVGHDAKEQSQAEKRVEPTPRSVSTVPLSEEQASSLLLLSHGGESSDTAERHFHNSLLMRNDRSATNTDAGVAKTDLTIIDVCNDRTVYDRFRQTVAGQSSLTVAFGVEQEQAHCPAGRLPLHSSIGAHLGNLKQMLPQARARSYTFDGNLYLAGMGVTMQDALATVYYVDLQRDTIVDGAEKAALVRALFGKEQLTVTLLDAKDQLKIAYRSGLLPVADGDQRMAATLQDPRVACWLLQTDAETLTLDAMIERHCPTLKKRYEGSGQRWLTPKWTGHALNHHSPIDARQRCAVECLLVRDLMCCVGERLAASGDSLPVCFASREMPVQVALARAEVIGFPVDRARLGALIARMKACRDRIADEARKLNGNRRLDFGSSRAVAKALQLAGGAGQKRCRTTRQVLERLDSPLAALVIAHRKIESNLSRTIEPLHRIIRADSDRVHGRSFCFTSTGRITMHEPNLQTVVKDFTVPPGLGHEFEGERRLFSCRSTFVCADPDRTVLLSADFCQLELCILTHLSQDRQLLAALGDDGGQQGGPTARKDVFRALAARWNQLERESDVSEDLRNRTKAIVYGVIYGMGVRAMATELQLDEEAARTLMEQFHAIYPDIRHYTERVVRLTRQLGYIETLTGRRRYLPAISSPDARERAEAERQAVCTTIQGSAADILKNAIVRMGRNLGKYRNVLELSEIRLVLHMHDELVYEVPRTQLVKVAKLLKSSMENCAKLSVPLRVKLKAGPSWGTLQELTTLESKRDQNTGVTLTTTLQLLGKQRKRIPSSKMDKQQEKAAAIKQNIHNLPTGATPEQRAAAVKQAVAGVKK</sequence>
<dbReference type="Pfam" id="PF20470">
    <property type="entry name" value="HTH_61"/>
    <property type="match status" value="1"/>
</dbReference>
<dbReference type="InterPro" id="IPR036397">
    <property type="entry name" value="RNaseH_sf"/>
</dbReference>
<dbReference type="InterPro" id="IPR043502">
    <property type="entry name" value="DNA/RNA_pol_sf"/>
</dbReference>
<dbReference type="Gene3D" id="1.10.150.20">
    <property type="entry name" value="5' to 3' exonuclease, C-terminal subdomain"/>
    <property type="match status" value="1"/>
</dbReference>
<keyword evidence="7" id="KW-0547">Nucleotide-binding</keyword>
<dbReference type="Gene3D" id="3.30.70.370">
    <property type="match status" value="1"/>
</dbReference>
<evidence type="ECO:0000313" key="17">
    <source>
        <dbReference type="EnsemblMetazoa" id="ASTEI01440-PA"/>
    </source>
</evidence>
<dbReference type="PROSITE" id="PS51194">
    <property type="entry name" value="HELICASE_CTER"/>
    <property type="match status" value="1"/>
</dbReference>
<comment type="similarity">
    <text evidence="3">Belongs to the DNA polymerase type-A family.</text>
</comment>
<dbReference type="FunFam" id="1.10.3380.20:FF:000001">
    <property type="entry name" value="DNA polymerase theta"/>
    <property type="match status" value="1"/>
</dbReference>
<keyword evidence="8" id="KW-0227">DNA damage</keyword>
<evidence type="ECO:0000256" key="16">
    <source>
        <dbReference type="SAM" id="MobiDB-lite"/>
    </source>
</evidence>
<evidence type="ECO:0000256" key="8">
    <source>
        <dbReference type="ARBA" id="ARBA00022763"/>
    </source>
</evidence>
<dbReference type="SMART" id="SM00487">
    <property type="entry name" value="DEXDc"/>
    <property type="match status" value="1"/>
</dbReference>
<protein>
    <recommendedName>
        <fullName evidence="15">DNA polymerase theta</fullName>
        <ecNumber evidence="4">2.7.7.7</ecNumber>
    </recommendedName>
</protein>
<dbReference type="InterPro" id="IPR011545">
    <property type="entry name" value="DEAD/DEAH_box_helicase_dom"/>
</dbReference>
<dbReference type="InterPro" id="IPR046931">
    <property type="entry name" value="HTH_61"/>
</dbReference>
<feature type="compositionally biased region" description="Polar residues" evidence="16">
    <location>
        <begin position="22"/>
        <end position="31"/>
    </location>
</feature>
<dbReference type="VEuPathDB" id="VectorBase:ASTE002365"/>
<dbReference type="SUPFAM" id="SSF52540">
    <property type="entry name" value="P-loop containing nucleoside triphosphate hydrolases"/>
    <property type="match status" value="1"/>
</dbReference>
<keyword evidence="18" id="KW-1185">Reference proteome</keyword>
<dbReference type="GO" id="GO:0005524">
    <property type="term" value="F:ATP binding"/>
    <property type="evidence" value="ECO:0007669"/>
    <property type="project" value="UniProtKB-KW"/>
</dbReference>
<evidence type="ECO:0000256" key="15">
    <source>
        <dbReference type="ARBA" id="ARBA00074669"/>
    </source>
</evidence>